<gene>
    <name evidence="2" type="ORF">WDS16_06395</name>
</gene>
<protein>
    <submittedName>
        <fullName evidence="2">RES domain-containing protein</fullName>
    </submittedName>
</protein>
<accession>A0ABZ2PPG7</accession>
<evidence type="ECO:0000259" key="1">
    <source>
        <dbReference type="SMART" id="SM00953"/>
    </source>
</evidence>
<organism evidence="2 3">
    <name type="scientific">Rhodococcus sovatensis</name>
    <dbReference type="NCBI Taxonomy" id="1805840"/>
    <lineage>
        <taxon>Bacteria</taxon>
        <taxon>Bacillati</taxon>
        <taxon>Actinomycetota</taxon>
        <taxon>Actinomycetes</taxon>
        <taxon>Mycobacteriales</taxon>
        <taxon>Nocardiaceae</taxon>
        <taxon>Rhodococcus</taxon>
    </lineage>
</organism>
<keyword evidence="3" id="KW-1185">Reference proteome</keyword>
<dbReference type="SMART" id="SM00953">
    <property type="entry name" value="RES"/>
    <property type="match status" value="1"/>
</dbReference>
<dbReference type="EMBL" id="CP147846">
    <property type="protein sequence ID" value="WXG70145.1"/>
    <property type="molecule type" value="Genomic_DNA"/>
</dbReference>
<dbReference type="InterPro" id="IPR014914">
    <property type="entry name" value="RES_dom"/>
</dbReference>
<dbReference type="RefSeq" id="WP_338891348.1">
    <property type="nucleotide sequence ID" value="NZ_CP147846.1"/>
</dbReference>
<evidence type="ECO:0000313" key="3">
    <source>
        <dbReference type="Proteomes" id="UP001432000"/>
    </source>
</evidence>
<name>A0ABZ2PPG7_9NOCA</name>
<dbReference type="Pfam" id="PF08808">
    <property type="entry name" value="RES"/>
    <property type="match status" value="1"/>
</dbReference>
<feature type="domain" description="RES" evidence="1">
    <location>
        <begin position="35"/>
        <end position="173"/>
    </location>
</feature>
<evidence type="ECO:0000313" key="2">
    <source>
        <dbReference type="EMBL" id="WXG70145.1"/>
    </source>
</evidence>
<reference evidence="2 3" key="1">
    <citation type="submission" date="2024-03" db="EMBL/GenBank/DDBJ databases">
        <title>Natural products discovery in diverse microorganisms through a two-stage MS feature dereplication strategy.</title>
        <authorList>
            <person name="Zhang R."/>
        </authorList>
    </citation>
    <scope>NUCLEOTIDE SEQUENCE [LARGE SCALE GENOMIC DNA]</scope>
    <source>
        <strain evidence="2 3">18930</strain>
    </source>
</reference>
<proteinExistence type="predicted"/>
<sequence>MSLELDDVVVERIDALGTSVFDGKAYRYTAVRRDPLSGAGARLYGGRWNPRGVFPAIYLAIPEAACMGEVQRAAAANQLDPHEMLQVPYLLHTLEVRDLAVLDLRTPEALGFVGLDPADIADDDWTACQAVGHAAWFLKVPAVIAPSATGQGHVLTLFETRLPPGAVHVTESRSLTPSLYDELSDISA</sequence>
<dbReference type="Proteomes" id="UP001432000">
    <property type="component" value="Chromosome"/>
</dbReference>